<accession>A0ABW4RYD4</accession>
<keyword evidence="2" id="KW-1003">Cell membrane</keyword>
<keyword evidence="3" id="KW-0808">Transferase</keyword>
<sequence>MSQAEPFSETRYFTPTGPWRAWWDSERLNDARLMKKVWAASRVLLFAEWALMMFSLGDTRYYFEKITKMSTVGPGLTMTEYPTPVLWILKFPDLFSFGHRWAYVLAFFVSMFLLDALFTWKLWHDGGRLRGKAVAFWSAFVPLVGITAYLRFDIITAVLAGLALLELRKRRPGVAGALVGMGAAVKLWPALLWPALLGGEERGQRRTNRTGATLGFWGCGPLLALVSLLWAGWDRLFSPLTWQGARGLQIESVWATPAMLGRMVDKYAYWIGVSEFNAWEISGPGAPLLLKAASLSFALGVLGAVLAYVLWLRRGHQRLLEGAALMLLVIVVMIVTNKTFSPQYIIWLGGPLAAGWAMASENPKGSWQAGEDEHRLAEVSEWTLLVTLLTQLVYPIGYASLVGHRPGMHGATLVLAARNAVLVWLLVVVVRWIWGFLSPRPIRATEPDATTDAVGAA</sequence>
<feature type="transmembrane region" description="Helical" evidence="8">
    <location>
        <begin position="101"/>
        <end position="123"/>
    </location>
</feature>
<evidence type="ECO:0000256" key="1">
    <source>
        <dbReference type="ARBA" id="ARBA00004651"/>
    </source>
</evidence>
<protein>
    <submittedName>
        <fullName evidence="9">Glycosyltransferase 87 family protein</fullName>
    </submittedName>
</protein>
<feature type="transmembrane region" description="Helical" evidence="8">
    <location>
        <begin position="135"/>
        <end position="162"/>
    </location>
</feature>
<keyword evidence="4 8" id="KW-0812">Transmembrane</keyword>
<proteinExistence type="inferred from homology"/>
<gene>
    <name evidence="9" type="ORF">ACFSCS_14285</name>
</gene>
<dbReference type="Proteomes" id="UP001597326">
    <property type="component" value="Unassembled WGS sequence"/>
</dbReference>
<evidence type="ECO:0000256" key="7">
    <source>
        <dbReference type="ARBA" id="ARBA00024033"/>
    </source>
</evidence>
<dbReference type="EMBL" id="JBHUFZ010000033">
    <property type="protein sequence ID" value="MFD1891340.1"/>
    <property type="molecule type" value="Genomic_DNA"/>
</dbReference>
<evidence type="ECO:0000256" key="2">
    <source>
        <dbReference type="ARBA" id="ARBA00022475"/>
    </source>
</evidence>
<keyword evidence="6 8" id="KW-0472">Membrane</keyword>
<feature type="transmembrane region" description="Helical" evidence="8">
    <location>
        <begin position="379"/>
        <end position="401"/>
    </location>
</feature>
<keyword evidence="10" id="KW-1185">Reference proteome</keyword>
<feature type="transmembrane region" description="Helical" evidence="8">
    <location>
        <begin position="214"/>
        <end position="233"/>
    </location>
</feature>
<evidence type="ECO:0000256" key="8">
    <source>
        <dbReference type="SAM" id="Phobius"/>
    </source>
</evidence>
<evidence type="ECO:0000256" key="5">
    <source>
        <dbReference type="ARBA" id="ARBA00022989"/>
    </source>
</evidence>
<feature type="transmembrane region" description="Helical" evidence="8">
    <location>
        <begin position="319"/>
        <end position="336"/>
    </location>
</feature>
<comment type="caution">
    <text evidence="9">The sequence shown here is derived from an EMBL/GenBank/DDBJ whole genome shotgun (WGS) entry which is preliminary data.</text>
</comment>
<comment type="subcellular location">
    <subcellularLocation>
        <location evidence="1">Cell membrane</location>
        <topology evidence="1">Multi-pass membrane protein</topology>
    </subcellularLocation>
</comment>
<dbReference type="RefSeq" id="WP_343875692.1">
    <property type="nucleotide sequence ID" value="NZ_BAAAIX010000034.1"/>
</dbReference>
<evidence type="ECO:0000313" key="9">
    <source>
        <dbReference type="EMBL" id="MFD1891340.1"/>
    </source>
</evidence>
<feature type="transmembrane region" description="Helical" evidence="8">
    <location>
        <begin position="37"/>
        <end position="56"/>
    </location>
</feature>
<reference evidence="10" key="1">
    <citation type="journal article" date="2019" name="Int. J. Syst. Evol. Microbiol.">
        <title>The Global Catalogue of Microorganisms (GCM) 10K type strain sequencing project: providing services to taxonomists for standard genome sequencing and annotation.</title>
        <authorList>
            <consortium name="The Broad Institute Genomics Platform"/>
            <consortium name="The Broad Institute Genome Sequencing Center for Infectious Disease"/>
            <person name="Wu L."/>
            <person name="Ma J."/>
        </authorList>
    </citation>
    <scope>NUCLEOTIDE SEQUENCE [LARGE SCALE GENOMIC DNA]</scope>
    <source>
        <strain evidence="10">CAIM 431</strain>
    </source>
</reference>
<dbReference type="Pfam" id="PF09594">
    <property type="entry name" value="GT87"/>
    <property type="match status" value="1"/>
</dbReference>
<evidence type="ECO:0000256" key="4">
    <source>
        <dbReference type="ARBA" id="ARBA00022692"/>
    </source>
</evidence>
<name>A0ABW4RYD4_9ACTN</name>
<feature type="transmembrane region" description="Helical" evidence="8">
    <location>
        <begin position="413"/>
        <end position="434"/>
    </location>
</feature>
<evidence type="ECO:0000256" key="3">
    <source>
        <dbReference type="ARBA" id="ARBA00022679"/>
    </source>
</evidence>
<feature type="transmembrane region" description="Helical" evidence="8">
    <location>
        <begin position="292"/>
        <end position="312"/>
    </location>
</feature>
<comment type="similarity">
    <text evidence="7">Belongs to the glycosyltransferase 87 family.</text>
</comment>
<feature type="transmembrane region" description="Helical" evidence="8">
    <location>
        <begin position="174"/>
        <end position="193"/>
    </location>
</feature>
<organism evidence="9 10">
    <name type="scientific">Luteococcus peritonei</name>
    <dbReference type="NCBI Taxonomy" id="88874"/>
    <lineage>
        <taxon>Bacteria</taxon>
        <taxon>Bacillati</taxon>
        <taxon>Actinomycetota</taxon>
        <taxon>Actinomycetes</taxon>
        <taxon>Propionibacteriales</taxon>
        <taxon>Propionibacteriaceae</taxon>
        <taxon>Luteococcus</taxon>
    </lineage>
</organism>
<evidence type="ECO:0000256" key="6">
    <source>
        <dbReference type="ARBA" id="ARBA00023136"/>
    </source>
</evidence>
<evidence type="ECO:0000313" key="10">
    <source>
        <dbReference type="Proteomes" id="UP001597326"/>
    </source>
</evidence>
<keyword evidence="5 8" id="KW-1133">Transmembrane helix</keyword>
<dbReference type="InterPro" id="IPR018584">
    <property type="entry name" value="GT87"/>
</dbReference>